<comment type="subcellular location">
    <subcellularLocation>
        <location evidence="1">Nucleus</location>
    </subcellularLocation>
</comment>
<dbReference type="PANTHER" id="PTHR37534:SF51">
    <property type="entry name" value="ACRIFLAVINE SENSITIVITY CONTROL PROTEIN ACR-2"/>
    <property type="match status" value="1"/>
</dbReference>
<reference evidence="4" key="1">
    <citation type="submission" date="2022-10" db="EMBL/GenBank/DDBJ databases">
        <title>Tapping the CABI collections for fungal endophytes: first genome assemblies for Collariella, Neodidymelliopsis, Ascochyta clinopodiicola, Didymella pomorum, Didymosphaeria variabile, Neocosmospora piperis and Neocucurbitaria cava.</title>
        <authorList>
            <person name="Hill R."/>
        </authorList>
    </citation>
    <scope>NUCLEOTIDE SEQUENCE</scope>
    <source>
        <strain evidence="4">IMI 366586</strain>
    </source>
</reference>
<accession>A0A9W8WFG8</accession>
<feature type="domain" description="Zn(2)-C6 fungal-type" evidence="3">
    <location>
        <begin position="10"/>
        <end position="38"/>
    </location>
</feature>
<dbReference type="GO" id="GO:0000976">
    <property type="term" value="F:transcription cis-regulatory region binding"/>
    <property type="evidence" value="ECO:0007669"/>
    <property type="project" value="TreeGrafter"/>
</dbReference>
<dbReference type="InterPro" id="IPR001138">
    <property type="entry name" value="Zn2Cys6_DnaBD"/>
</dbReference>
<dbReference type="InterPro" id="IPR021858">
    <property type="entry name" value="Fun_TF"/>
</dbReference>
<gene>
    <name evidence="4" type="ORF">N0V84_004624</name>
</gene>
<keyword evidence="2" id="KW-0539">Nucleus</keyword>
<dbReference type="Proteomes" id="UP001140502">
    <property type="component" value="Unassembled WGS sequence"/>
</dbReference>
<dbReference type="PROSITE" id="PS50048">
    <property type="entry name" value="ZN2_CY6_FUNGAL_2"/>
    <property type="match status" value="1"/>
</dbReference>
<sequence length="526" mass="58190">MDPQRPSSKACHNCRYSRLRCDRSVPACRKCTTTGKECLGYGKLYRWAGAVASRGKLAGNLLPVLNNSTCLAEGATVKYKSTATRDAVVSADTSLCLGRAQAPAISSPGKQAVPWALVDPLFQDVNTVERQYLSYFTTRLCPDLVAIDLPGQNPFHELVPLSGAHPLLRHIVVAASATHMSNFLKPRVHTQLGQSELASHYALAASRRAMADALIAKQRGLETLRRAIEEADPLKSSILLMAAHFFVALELIESGKHGWRAHLEGSGNVLKHLQPGGYSNKMLRDFIIADCYISYIFAATVVNGLLAPSSYFYNAQAPSVIRFASNNSYICCPAEILQTLLAVARLSNEQDDSGVSEARITEAGMKHMNNAMLYDLDTWARDIKNVPHGRQVTEIQSRTHAGRAHQLACCLYILYAVPSIRDHLPPDTEQTLEQDLFLQLLSIPDGDPSFKTSPWPTFIAGAQARDPGRQAWIMSRMNRLADCLPWGFVYTSIDTLRVIWDRRRTDGAQHNWLHVLKDPEVAFILV</sequence>
<dbReference type="AlphaFoldDB" id="A0A9W8WFG8"/>
<dbReference type="GO" id="GO:0008270">
    <property type="term" value="F:zinc ion binding"/>
    <property type="evidence" value="ECO:0007669"/>
    <property type="project" value="InterPro"/>
</dbReference>
<dbReference type="Gene3D" id="4.10.240.10">
    <property type="entry name" value="Zn(2)-C6 fungal-type DNA-binding domain"/>
    <property type="match status" value="1"/>
</dbReference>
<dbReference type="PANTHER" id="PTHR37534">
    <property type="entry name" value="TRANSCRIPTIONAL ACTIVATOR PROTEIN UGA3"/>
    <property type="match status" value="1"/>
</dbReference>
<evidence type="ECO:0000256" key="1">
    <source>
        <dbReference type="ARBA" id="ARBA00004123"/>
    </source>
</evidence>
<dbReference type="GO" id="GO:0045944">
    <property type="term" value="P:positive regulation of transcription by RNA polymerase II"/>
    <property type="evidence" value="ECO:0007669"/>
    <property type="project" value="TreeGrafter"/>
</dbReference>
<dbReference type="Pfam" id="PF11951">
    <property type="entry name" value="Fungal_trans_2"/>
    <property type="match status" value="1"/>
</dbReference>
<name>A0A9W8WFG8_9HYPO</name>
<dbReference type="EMBL" id="JAPEUR010000077">
    <property type="protein sequence ID" value="KAJ4322860.1"/>
    <property type="molecule type" value="Genomic_DNA"/>
</dbReference>
<dbReference type="GO" id="GO:0000981">
    <property type="term" value="F:DNA-binding transcription factor activity, RNA polymerase II-specific"/>
    <property type="evidence" value="ECO:0007669"/>
    <property type="project" value="InterPro"/>
</dbReference>
<dbReference type="SUPFAM" id="SSF57701">
    <property type="entry name" value="Zn2/Cys6 DNA-binding domain"/>
    <property type="match status" value="1"/>
</dbReference>
<comment type="caution">
    <text evidence="4">The sequence shown here is derived from an EMBL/GenBank/DDBJ whole genome shotgun (WGS) entry which is preliminary data.</text>
</comment>
<evidence type="ECO:0000313" key="5">
    <source>
        <dbReference type="Proteomes" id="UP001140502"/>
    </source>
</evidence>
<dbReference type="CDD" id="cd00067">
    <property type="entry name" value="GAL4"/>
    <property type="match status" value="1"/>
</dbReference>
<dbReference type="Pfam" id="PF00172">
    <property type="entry name" value="Zn_clus"/>
    <property type="match status" value="1"/>
</dbReference>
<dbReference type="PROSITE" id="PS00463">
    <property type="entry name" value="ZN2_CY6_FUNGAL_1"/>
    <property type="match status" value="1"/>
</dbReference>
<dbReference type="InterPro" id="IPR036864">
    <property type="entry name" value="Zn2-C6_fun-type_DNA-bd_sf"/>
</dbReference>
<evidence type="ECO:0000256" key="2">
    <source>
        <dbReference type="ARBA" id="ARBA00023242"/>
    </source>
</evidence>
<dbReference type="OrthoDB" id="5380854at2759"/>
<organism evidence="4 5">
    <name type="scientific">Fusarium piperis</name>
    <dbReference type="NCBI Taxonomy" id="1435070"/>
    <lineage>
        <taxon>Eukaryota</taxon>
        <taxon>Fungi</taxon>
        <taxon>Dikarya</taxon>
        <taxon>Ascomycota</taxon>
        <taxon>Pezizomycotina</taxon>
        <taxon>Sordariomycetes</taxon>
        <taxon>Hypocreomycetidae</taxon>
        <taxon>Hypocreales</taxon>
        <taxon>Nectriaceae</taxon>
        <taxon>Fusarium</taxon>
        <taxon>Fusarium solani species complex</taxon>
    </lineage>
</organism>
<evidence type="ECO:0000313" key="4">
    <source>
        <dbReference type="EMBL" id="KAJ4322860.1"/>
    </source>
</evidence>
<proteinExistence type="predicted"/>
<dbReference type="GO" id="GO:0005634">
    <property type="term" value="C:nucleus"/>
    <property type="evidence" value="ECO:0007669"/>
    <property type="project" value="UniProtKB-SubCell"/>
</dbReference>
<dbReference type="SMART" id="SM00066">
    <property type="entry name" value="GAL4"/>
    <property type="match status" value="1"/>
</dbReference>
<protein>
    <recommendedName>
        <fullName evidence="3">Zn(2)-C6 fungal-type domain-containing protein</fullName>
    </recommendedName>
</protein>
<keyword evidence="5" id="KW-1185">Reference proteome</keyword>
<evidence type="ECO:0000259" key="3">
    <source>
        <dbReference type="PROSITE" id="PS50048"/>
    </source>
</evidence>